<sequence>MKSLPSIGRIVLYHLQKFIRTDLSENCRRCDITSLPVNETYVVCSSKVNNWNNESTKTITTCIDFHCLDNSPSCKVLILHLSSVNIAKSMCSGAP</sequence>
<organism evidence="1 2">
    <name type="scientific">Araneus ventricosus</name>
    <name type="common">Orbweaver spider</name>
    <name type="synonym">Epeira ventricosa</name>
    <dbReference type="NCBI Taxonomy" id="182803"/>
    <lineage>
        <taxon>Eukaryota</taxon>
        <taxon>Metazoa</taxon>
        <taxon>Ecdysozoa</taxon>
        <taxon>Arthropoda</taxon>
        <taxon>Chelicerata</taxon>
        <taxon>Arachnida</taxon>
        <taxon>Araneae</taxon>
        <taxon>Araneomorphae</taxon>
        <taxon>Entelegynae</taxon>
        <taxon>Araneoidea</taxon>
        <taxon>Araneidae</taxon>
        <taxon>Araneus</taxon>
    </lineage>
</organism>
<dbReference type="AlphaFoldDB" id="A0A4Y2W7K0"/>
<keyword evidence="2" id="KW-1185">Reference proteome</keyword>
<evidence type="ECO:0000313" key="2">
    <source>
        <dbReference type="Proteomes" id="UP000499080"/>
    </source>
</evidence>
<evidence type="ECO:0000313" key="1">
    <source>
        <dbReference type="EMBL" id="GBO33663.1"/>
    </source>
</evidence>
<feature type="non-terminal residue" evidence="1">
    <location>
        <position position="95"/>
    </location>
</feature>
<accession>A0A4Y2W7K0</accession>
<gene>
    <name evidence="1" type="ORF">AVEN_246697_1</name>
</gene>
<reference evidence="1 2" key="1">
    <citation type="journal article" date="2019" name="Sci. Rep.">
        <title>Orb-weaving spider Araneus ventricosus genome elucidates the spidroin gene catalogue.</title>
        <authorList>
            <person name="Kono N."/>
            <person name="Nakamura H."/>
            <person name="Ohtoshi R."/>
            <person name="Moran D.A.P."/>
            <person name="Shinohara A."/>
            <person name="Yoshida Y."/>
            <person name="Fujiwara M."/>
            <person name="Mori M."/>
            <person name="Tomita M."/>
            <person name="Arakawa K."/>
        </authorList>
    </citation>
    <scope>NUCLEOTIDE SEQUENCE [LARGE SCALE GENOMIC DNA]</scope>
</reference>
<dbReference type="Proteomes" id="UP000499080">
    <property type="component" value="Unassembled WGS sequence"/>
</dbReference>
<proteinExistence type="predicted"/>
<name>A0A4Y2W7K0_ARAVE</name>
<dbReference type="EMBL" id="BGPR01057317">
    <property type="protein sequence ID" value="GBO33663.1"/>
    <property type="molecule type" value="Genomic_DNA"/>
</dbReference>
<comment type="caution">
    <text evidence="1">The sequence shown here is derived from an EMBL/GenBank/DDBJ whole genome shotgun (WGS) entry which is preliminary data.</text>
</comment>
<protein>
    <submittedName>
        <fullName evidence="1">Uncharacterized protein</fullName>
    </submittedName>
</protein>